<dbReference type="Gene3D" id="3.40.50.11260">
    <property type="match status" value="1"/>
</dbReference>
<dbReference type="Pfam" id="PF13589">
    <property type="entry name" value="HATPase_c_3"/>
    <property type="match status" value="1"/>
</dbReference>
<evidence type="ECO:0000256" key="7">
    <source>
        <dbReference type="SAM" id="SignalP"/>
    </source>
</evidence>
<reference evidence="8 9" key="1">
    <citation type="submission" date="2018-07" db="EMBL/GenBank/DDBJ databases">
        <title>The complete nuclear genome of the prasinophyte Chloropicon primus (CCMP1205).</title>
        <authorList>
            <person name="Pombert J.-F."/>
            <person name="Otis C."/>
            <person name="Turmel M."/>
            <person name="Lemieux C."/>
        </authorList>
    </citation>
    <scope>NUCLEOTIDE SEQUENCE [LARGE SCALE GENOMIC DNA]</scope>
    <source>
        <strain evidence="8 9">CCMP1205</strain>
    </source>
</reference>
<dbReference type="FunFam" id="3.30.565.10:FF:000005">
    <property type="entry name" value="Heat shock protein 90"/>
    <property type="match status" value="1"/>
</dbReference>
<proteinExistence type="inferred from homology"/>
<evidence type="ECO:0000256" key="2">
    <source>
        <dbReference type="ARBA" id="ARBA00022741"/>
    </source>
</evidence>
<dbReference type="InterPro" id="IPR037196">
    <property type="entry name" value="HSP90_C"/>
</dbReference>
<feature type="region of interest" description="Disordered" evidence="6">
    <location>
        <begin position="776"/>
        <end position="803"/>
    </location>
</feature>
<feature type="region of interest" description="Disordered" evidence="6">
    <location>
        <begin position="272"/>
        <end position="310"/>
    </location>
</feature>
<feature type="binding site" evidence="5">
    <location>
        <begin position="136"/>
        <end position="137"/>
    </location>
    <ligand>
        <name>ATP</name>
        <dbReference type="ChEBI" id="CHEBI:30616"/>
    </ligand>
</feature>
<dbReference type="Proteomes" id="UP000316726">
    <property type="component" value="Chromosome 6"/>
</dbReference>
<dbReference type="SUPFAM" id="SSF54211">
    <property type="entry name" value="Ribosomal protein S5 domain 2-like"/>
    <property type="match status" value="1"/>
</dbReference>
<evidence type="ECO:0000256" key="6">
    <source>
        <dbReference type="SAM" id="MobiDB-lite"/>
    </source>
</evidence>
<evidence type="ECO:0000256" key="5">
    <source>
        <dbReference type="PIRSR" id="PIRSR002583-1"/>
    </source>
</evidence>
<dbReference type="InterPro" id="IPR019805">
    <property type="entry name" value="Heat_shock_protein_90_CS"/>
</dbReference>
<feature type="binding site" evidence="5">
    <location>
        <position position="74"/>
    </location>
    <ligand>
        <name>ATP</name>
        <dbReference type="ChEBI" id="CHEBI:30616"/>
    </ligand>
</feature>
<dbReference type="GO" id="GO:0005524">
    <property type="term" value="F:ATP binding"/>
    <property type="evidence" value="ECO:0007669"/>
    <property type="project" value="UniProtKB-KW"/>
</dbReference>
<organism evidence="8 9">
    <name type="scientific">Chloropicon primus</name>
    <dbReference type="NCBI Taxonomy" id="1764295"/>
    <lineage>
        <taxon>Eukaryota</taxon>
        <taxon>Viridiplantae</taxon>
        <taxon>Chlorophyta</taxon>
        <taxon>Chloropicophyceae</taxon>
        <taxon>Chloropicales</taxon>
        <taxon>Chloropicaceae</taxon>
        <taxon>Chloropicon</taxon>
    </lineage>
</organism>
<dbReference type="PANTHER" id="PTHR11528">
    <property type="entry name" value="HEAT SHOCK PROTEIN 90 FAMILY MEMBER"/>
    <property type="match status" value="1"/>
</dbReference>
<accession>A0A5B8MND3</accession>
<name>A0A5B8MND3_9CHLO</name>
<dbReference type="SUPFAM" id="SSF110942">
    <property type="entry name" value="HSP90 C-terminal domain"/>
    <property type="match status" value="1"/>
</dbReference>
<dbReference type="InterPro" id="IPR020575">
    <property type="entry name" value="Hsp90_N"/>
</dbReference>
<dbReference type="GO" id="GO:0016887">
    <property type="term" value="F:ATP hydrolysis activity"/>
    <property type="evidence" value="ECO:0007669"/>
    <property type="project" value="InterPro"/>
</dbReference>
<dbReference type="InterPro" id="IPR036890">
    <property type="entry name" value="HATPase_C_sf"/>
</dbReference>
<sequence length="803" mass="91303">MGIVLVVALAYTPGCWAQAEHAAAAASTTTTTTTTAVAASETFTFQAEVSRLLDIIINSLYSNKDIFLRELISNASDALDKIRLLSLTDPDALRTGKELEVRISVDKEKGVLVIRDTGVGMTKEELVRNLGTIAKSGTSAFIDQVTKGAVGGDGDEAEDGDASGMNLIGQFGVGFYSAFLAADKVQVVSKGNGDDGQHVWESAADGNFAVYEDPLAEERPLGRGTQLNLFIKEEAKEYLDQNVLADLVKQYSQFINYPIFLLEEEKRDIEVEATEEDEIVDDDEDDNDDDNDDDEEEEEEEDEEEGPKMVTKTITEEVWRRKNDAKAIWLRNPSEVEDEEYSAFFKTIAKGQFHTADPEPFAKSHFKAEGDVEFRSILYIPKDKPRELQQQERGQAQGMGTRSRIKLFVRRVFISDSFSDLIPSYLNFVIGVVDSDTLPLNVNRESLQHHASLKTIKKKLIRKTLDMLKKMADKEKADKDENEEEPDTMYTEFWKTYGPYLKMGVIEDQPNRIRLSKLIRFKSSHSEFNNEEDDAFTDFASYISRMPENQKKMYYLIGGSVEEVKSSPFAEKLKKRGYEVIYFTEPLDEYLMQYLVEFNDYKFQNAAKEDLSLDDTDDDKKKQKQVRQHFRPFTKWWKELLSSSRPDIDSVKVSNRLVDSPCVVVSSKYGYTANMEKIVKAQAMADKNAAKMYLGKKVLEINPWHPSIKKLKALYEDDAEAQEVKEAATLMYETSLLESGFEPQDPRMYAKAVYNVLNDKLGVDKDAPIVDDFVYEEEKKEEEEEEAAEEETVDFDFADKEEL</sequence>
<dbReference type="OrthoDB" id="28737at2759"/>
<dbReference type="CDD" id="cd16927">
    <property type="entry name" value="HATPase_Hsp90-like"/>
    <property type="match status" value="1"/>
</dbReference>
<dbReference type="InterPro" id="IPR020568">
    <property type="entry name" value="Ribosomal_Su5_D2-typ_SF"/>
</dbReference>
<dbReference type="GO" id="GO:0051082">
    <property type="term" value="F:unfolded protein binding"/>
    <property type="evidence" value="ECO:0007669"/>
    <property type="project" value="InterPro"/>
</dbReference>
<evidence type="ECO:0000313" key="8">
    <source>
        <dbReference type="EMBL" id="QDZ22086.1"/>
    </source>
</evidence>
<keyword evidence="2 5" id="KW-0547">Nucleotide-binding</keyword>
<dbReference type="PRINTS" id="PR00775">
    <property type="entry name" value="HEATSHOCK90"/>
</dbReference>
<dbReference type="GO" id="GO:0140662">
    <property type="term" value="F:ATP-dependent protein folding chaperone"/>
    <property type="evidence" value="ECO:0007669"/>
    <property type="project" value="InterPro"/>
</dbReference>
<dbReference type="Gene3D" id="1.20.120.790">
    <property type="entry name" value="Heat shock protein 90, C-terminal domain"/>
    <property type="match status" value="1"/>
</dbReference>
<keyword evidence="7" id="KW-0732">Signal</keyword>
<feature type="binding site" evidence="5">
    <location>
        <position position="135"/>
    </location>
    <ligand>
        <name>ATP</name>
        <dbReference type="ChEBI" id="CHEBI:30616"/>
    </ligand>
</feature>
<feature type="compositionally biased region" description="Acidic residues" evidence="6">
    <location>
        <begin position="272"/>
        <end position="305"/>
    </location>
</feature>
<feature type="binding site" evidence="5">
    <location>
        <position position="121"/>
    </location>
    <ligand>
        <name>ATP</name>
        <dbReference type="ChEBI" id="CHEBI:30616"/>
    </ligand>
</feature>
<feature type="binding site" evidence="5">
    <location>
        <position position="129"/>
    </location>
    <ligand>
        <name>ATP</name>
        <dbReference type="ChEBI" id="CHEBI:30616"/>
    </ligand>
</feature>
<keyword evidence="3 5" id="KW-0067">ATP-binding</keyword>
<dbReference type="NCBIfam" id="NF003555">
    <property type="entry name" value="PRK05218.1"/>
    <property type="match status" value="1"/>
</dbReference>
<keyword evidence="8" id="KW-0346">Stress response</keyword>
<feature type="binding site" evidence="5">
    <location>
        <position position="225"/>
    </location>
    <ligand>
        <name>ATP</name>
        <dbReference type="ChEBI" id="CHEBI:30616"/>
    </ligand>
</feature>
<feature type="binding site" evidence="5">
    <location>
        <position position="116"/>
    </location>
    <ligand>
        <name>ATP</name>
        <dbReference type="ChEBI" id="CHEBI:30616"/>
    </ligand>
</feature>
<dbReference type="InterPro" id="IPR001404">
    <property type="entry name" value="Hsp90_fam"/>
</dbReference>
<keyword evidence="9" id="KW-1185">Reference proteome</keyword>
<protein>
    <submittedName>
        <fullName evidence="8">Heat shock protein Hsp90</fullName>
    </submittedName>
</protein>
<feature type="binding site" evidence="5">
    <location>
        <begin position="170"/>
        <end position="175"/>
    </location>
    <ligand>
        <name>ATP</name>
        <dbReference type="ChEBI" id="CHEBI:30616"/>
    </ligand>
</feature>
<feature type="signal peptide" evidence="7">
    <location>
        <begin position="1"/>
        <end position="17"/>
    </location>
</feature>
<dbReference type="PROSITE" id="PS00298">
    <property type="entry name" value="HSP90"/>
    <property type="match status" value="1"/>
</dbReference>
<evidence type="ECO:0000256" key="1">
    <source>
        <dbReference type="ARBA" id="ARBA00008239"/>
    </source>
</evidence>
<feature type="binding site" evidence="5">
    <location>
        <position position="444"/>
    </location>
    <ligand>
        <name>ATP</name>
        <dbReference type="ChEBI" id="CHEBI:30616"/>
    </ligand>
</feature>
<dbReference type="STRING" id="1764295.A0A5B8MND3"/>
<dbReference type="SUPFAM" id="SSF55874">
    <property type="entry name" value="ATPase domain of HSP90 chaperone/DNA topoisomerase II/histidine kinase"/>
    <property type="match status" value="1"/>
</dbReference>
<comment type="similarity">
    <text evidence="1">Belongs to the heat shock protein 90 family.</text>
</comment>
<evidence type="ECO:0000256" key="3">
    <source>
        <dbReference type="ARBA" id="ARBA00022840"/>
    </source>
</evidence>
<dbReference type="PIRSF" id="PIRSF002583">
    <property type="entry name" value="Hsp90"/>
    <property type="match status" value="1"/>
</dbReference>
<feature type="chain" id="PRO_5022864035" evidence="7">
    <location>
        <begin position="18"/>
        <end position="803"/>
    </location>
</feature>
<gene>
    <name evidence="8" type="ORF">A3770_06p46040</name>
</gene>
<dbReference type="AlphaFoldDB" id="A0A5B8MND3"/>
<dbReference type="Gene3D" id="3.30.230.80">
    <property type="match status" value="1"/>
</dbReference>
<dbReference type="EMBL" id="CP031039">
    <property type="protein sequence ID" value="QDZ22086.1"/>
    <property type="molecule type" value="Genomic_DNA"/>
</dbReference>
<feature type="binding site" evidence="5">
    <location>
        <position position="70"/>
    </location>
    <ligand>
        <name>ATP</name>
        <dbReference type="ChEBI" id="CHEBI:30616"/>
    </ligand>
</feature>
<dbReference type="Pfam" id="PF00183">
    <property type="entry name" value="HSP90"/>
    <property type="match status" value="1"/>
</dbReference>
<evidence type="ECO:0000256" key="4">
    <source>
        <dbReference type="ARBA" id="ARBA00023186"/>
    </source>
</evidence>
<dbReference type="Gene3D" id="3.30.565.10">
    <property type="entry name" value="Histidine kinase-like ATPase, C-terminal domain"/>
    <property type="match status" value="1"/>
</dbReference>
<dbReference type="FunFam" id="1.20.120.790:FF:000001">
    <property type="entry name" value="Heat shock protein 90 alpha"/>
    <property type="match status" value="1"/>
</dbReference>
<feature type="compositionally biased region" description="Acidic residues" evidence="6">
    <location>
        <begin position="776"/>
        <end position="796"/>
    </location>
</feature>
<evidence type="ECO:0000313" key="9">
    <source>
        <dbReference type="Proteomes" id="UP000316726"/>
    </source>
</evidence>
<keyword evidence="4" id="KW-0143">Chaperone</keyword>
<dbReference type="HAMAP" id="MF_00505">
    <property type="entry name" value="HSP90"/>
    <property type="match status" value="1"/>
</dbReference>